<organism evidence="9 10">
    <name type="scientific">Prorocentrum cordatum</name>
    <dbReference type="NCBI Taxonomy" id="2364126"/>
    <lineage>
        <taxon>Eukaryota</taxon>
        <taxon>Sar</taxon>
        <taxon>Alveolata</taxon>
        <taxon>Dinophyceae</taxon>
        <taxon>Prorocentrales</taxon>
        <taxon>Prorocentraceae</taxon>
        <taxon>Prorocentrum</taxon>
    </lineage>
</organism>
<dbReference type="Proteomes" id="UP001189429">
    <property type="component" value="Unassembled WGS sequence"/>
</dbReference>
<feature type="region of interest" description="Disordered" evidence="6">
    <location>
        <begin position="104"/>
        <end position="125"/>
    </location>
</feature>
<feature type="region of interest" description="Disordered" evidence="6">
    <location>
        <begin position="26"/>
        <end position="59"/>
    </location>
</feature>
<reference evidence="9" key="1">
    <citation type="submission" date="2023-10" db="EMBL/GenBank/DDBJ databases">
        <authorList>
            <person name="Chen Y."/>
            <person name="Shah S."/>
            <person name="Dougan E. K."/>
            <person name="Thang M."/>
            <person name="Chan C."/>
        </authorList>
    </citation>
    <scope>NUCLEOTIDE SEQUENCE [LARGE SCALE GENOMIC DNA]</scope>
</reference>
<evidence type="ECO:0000313" key="10">
    <source>
        <dbReference type="Proteomes" id="UP001189429"/>
    </source>
</evidence>
<dbReference type="Pfam" id="PF06514">
    <property type="entry name" value="PsbU"/>
    <property type="match status" value="1"/>
</dbReference>
<feature type="signal peptide" evidence="8">
    <location>
        <begin position="1"/>
        <end position="17"/>
    </location>
</feature>
<protein>
    <recommendedName>
        <fullName evidence="5">Photosystem II 12 kDa extrinsic protein</fullName>
    </recommendedName>
</protein>
<dbReference type="InterPro" id="IPR010527">
    <property type="entry name" value="PSII_PsbU"/>
</dbReference>
<comment type="subcellular location">
    <subcellularLocation>
        <location evidence="1">Membrane</location>
        <topology evidence="1">Peripheral membrane protein</topology>
    </subcellularLocation>
</comment>
<evidence type="ECO:0000256" key="4">
    <source>
        <dbReference type="ARBA" id="ARBA00023136"/>
    </source>
</evidence>
<keyword evidence="4 7" id="KW-0472">Membrane</keyword>
<feature type="transmembrane region" description="Helical" evidence="7">
    <location>
        <begin position="74"/>
        <end position="96"/>
    </location>
</feature>
<evidence type="ECO:0000256" key="5">
    <source>
        <dbReference type="ARBA" id="ARBA00043089"/>
    </source>
</evidence>
<keyword evidence="7" id="KW-0812">Transmembrane</keyword>
<comment type="caution">
    <text evidence="9">The sequence shown here is derived from an EMBL/GenBank/DDBJ whole genome shotgun (WGS) entry which is preliminary data.</text>
</comment>
<keyword evidence="7" id="KW-1133">Transmembrane helix</keyword>
<keyword evidence="10" id="KW-1185">Reference proteome</keyword>
<proteinExistence type="inferred from homology"/>
<keyword evidence="8" id="KW-0732">Signal</keyword>
<accession>A0ABN9WWJ1</accession>
<evidence type="ECO:0000256" key="3">
    <source>
        <dbReference type="ARBA" id="ARBA00023078"/>
    </source>
</evidence>
<feature type="chain" id="PRO_5046023358" description="Photosystem II 12 kDa extrinsic protein" evidence="8">
    <location>
        <begin position="18"/>
        <end position="240"/>
    </location>
</feature>
<evidence type="ECO:0000256" key="7">
    <source>
        <dbReference type="SAM" id="Phobius"/>
    </source>
</evidence>
<feature type="compositionally biased region" description="Basic residues" evidence="6">
    <location>
        <begin position="42"/>
        <end position="52"/>
    </location>
</feature>
<evidence type="ECO:0000256" key="6">
    <source>
        <dbReference type="SAM" id="MobiDB-lite"/>
    </source>
</evidence>
<comment type="similarity">
    <text evidence="2">Belongs to the PsbU family.</text>
</comment>
<evidence type="ECO:0000256" key="8">
    <source>
        <dbReference type="SAM" id="SignalP"/>
    </source>
</evidence>
<evidence type="ECO:0000256" key="2">
    <source>
        <dbReference type="ARBA" id="ARBA00010827"/>
    </source>
</evidence>
<feature type="compositionally biased region" description="Gly residues" evidence="6">
    <location>
        <begin position="26"/>
        <end position="39"/>
    </location>
</feature>
<evidence type="ECO:0000256" key="1">
    <source>
        <dbReference type="ARBA" id="ARBA00004170"/>
    </source>
</evidence>
<feature type="transmembrane region" description="Helical" evidence="7">
    <location>
        <begin position="129"/>
        <end position="149"/>
    </location>
</feature>
<sequence>MFCLFWPTVSVALLAQGELLKGRAGGGIPARAGGRGGGHSAARPRRLRRHTPPHGLSGAPLRARRPMVAALPRLVALAAACLAACLAAPASSYLWAPAGGARPRATAPAARQPRDAAEGPDAEEEADPAAIAFAAAGFGIGAVLGWFGANRQKAASAVAASAVALAQSPAFAEVDYVNIEDLGGSNKVGVNDADVQTYRQFPVVFPTAAGFTATRGPCNAVSDMYKEPDLEPRLRDVISK</sequence>
<evidence type="ECO:0000313" key="9">
    <source>
        <dbReference type="EMBL" id="CAK0889611.1"/>
    </source>
</evidence>
<dbReference type="EMBL" id="CAUYUJ010019240">
    <property type="protein sequence ID" value="CAK0889611.1"/>
    <property type="molecule type" value="Genomic_DNA"/>
</dbReference>
<keyword evidence="3" id="KW-0793">Thylakoid</keyword>
<name>A0ABN9WWJ1_9DINO</name>
<dbReference type="Gene3D" id="1.10.150.320">
    <property type="entry name" value="Photosystem II 12 kDa extrinsic protein"/>
    <property type="match status" value="1"/>
</dbReference>
<gene>
    <name evidence="9" type="ORF">PCOR1329_LOCUS70102</name>
</gene>